<dbReference type="RefSeq" id="WP_153026816.1">
    <property type="nucleotide sequence ID" value="NZ_WIAO01000027.1"/>
</dbReference>
<dbReference type="Proteomes" id="UP000477750">
    <property type="component" value="Unassembled WGS sequence"/>
</dbReference>
<comment type="caution">
    <text evidence="2">The sequence shown here is derived from an EMBL/GenBank/DDBJ whole genome shotgun (WGS) entry which is preliminary data.</text>
</comment>
<dbReference type="EMBL" id="WIAO01000027">
    <property type="protein sequence ID" value="MQM27692.1"/>
    <property type="molecule type" value="Genomic_DNA"/>
</dbReference>
<keyword evidence="3" id="KW-1185">Reference proteome</keyword>
<sequence>MTDQWDTGDEEAFGEDFFASLEAAADPDARGGEAAGSDDVFDGAAGSDEFQFESAFQYESESDGSFETEAEDPAADPVGAPASDPADVFADDFDAEDFPYDLGGEG</sequence>
<accession>A0A6L5GDB8</accession>
<name>A0A6L5GDB8_9ACTN</name>
<reference evidence="2 3" key="1">
    <citation type="submission" date="2019-10" db="EMBL/GenBank/DDBJ databases">
        <title>Glycomyces albidus sp. nov., a novel actinomycete isolated from rhizosphere soil of wheat (Triticum aestivum L.).</title>
        <authorList>
            <person name="Qian L."/>
        </authorList>
    </citation>
    <scope>NUCLEOTIDE SEQUENCE [LARGE SCALE GENOMIC DNA]</scope>
    <source>
        <strain evidence="2 3">NEAU-7082</strain>
    </source>
</reference>
<feature type="compositionally biased region" description="Acidic residues" evidence="1">
    <location>
        <begin position="1"/>
        <end position="14"/>
    </location>
</feature>
<gene>
    <name evidence="2" type="ORF">GFD30_19280</name>
</gene>
<evidence type="ECO:0000313" key="3">
    <source>
        <dbReference type="Proteomes" id="UP000477750"/>
    </source>
</evidence>
<evidence type="ECO:0000313" key="2">
    <source>
        <dbReference type="EMBL" id="MQM27692.1"/>
    </source>
</evidence>
<feature type="compositionally biased region" description="Acidic residues" evidence="1">
    <location>
        <begin position="60"/>
        <end position="74"/>
    </location>
</feature>
<dbReference type="AlphaFoldDB" id="A0A6L5GDB8"/>
<protein>
    <submittedName>
        <fullName evidence="2">Uncharacterized protein</fullName>
    </submittedName>
</protein>
<proteinExistence type="predicted"/>
<feature type="region of interest" description="Disordered" evidence="1">
    <location>
        <begin position="1"/>
        <end position="106"/>
    </location>
</feature>
<organism evidence="2 3">
    <name type="scientific">Glycomyces albidus</name>
    <dbReference type="NCBI Taxonomy" id="2656774"/>
    <lineage>
        <taxon>Bacteria</taxon>
        <taxon>Bacillati</taxon>
        <taxon>Actinomycetota</taxon>
        <taxon>Actinomycetes</taxon>
        <taxon>Glycomycetales</taxon>
        <taxon>Glycomycetaceae</taxon>
        <taxon>Glycomyces</taxon>
    </lineage>
</organism>
<evidence type="ECO:0000256" key="1">
    <source>
        <dbReference type="SAM" id="MobiDB-lite"/>
    </source>
</evidence>
<feature type="compositionally biased region" description="Acidic residues" evidence="1">
    <location>
        <begin position="89"/>
        <end position="99"/>
    </location>
</feature>